<dbReference type="OrthoDB" id="9801773at2"/>
<evidence type="ECO:0000313" key="2">
    <source>
        <dbReference type="EMBL" id="OWW19803.1"/>
    </source>
</evidence>
<keyword evidence="1" id="KW-1133">Transmembrane helix</keyword>
<sequence>MLLEFSISLVDTLHEDRTRPLSALERIMHVVLLINFGAYNAFLLPVLLEWRTLPTGFALANHGVLTWLLTGLSVAALAWSVRDAVSYVTLGKRALKDGFAASAG</sequence>
<reference evidence="2 3" key="1">
    <citation type="submission" date="2016-02" db="EMBL/GenBank/DDBJ databases">
        <authorList>
            <person name="Wen L."/>
            <person name="He K."/>
            <person name="Yang H."/>
        </authorList>
    </citation>
    <scope>NUCLEOTIDE SEQUENCE [LARGE SCALE GENOMIC DNA]</scope>
    <source>
        <strain evidence="2 3">TSA40</strain>
    </source>
</reference>
<proteinExistence type="predicted"/>
<evidence type="ECO:0000313" key="3">
    <source>
        <dbReference type="Proteomes" id="UP000197535"/>
    </source>
</evidence>
<evidence type="ECO:0000256" key="1">
    <source>
        <dbReference type="SAM" id="Phobius"/>
    </source>
</evidence>
<name>A0A254TGY7_9BURK</name>
<dbReference type="Proteomes" id="UP000197535">
    <property type="component" value="Unassembled WGS sequence"/>
</dbReference>
<feature type="transmembrane region" description="Helical" evidence="1">
    <location>
        <begin position="60"/>
        <end position="81"/>
    </location>
</feature>
<dbReference type="EMBL" id="LSTO01000001">
    <property type="protein sequence ID" value="OWW19803.1"/>
    <property type="molecule type" value="Genomic_DNA"/>
</dbReference>
<organism evidence="2 3">
    <name type="scientific">Noviherbaspirillum denitrificans</name>
    <dbReference type="NCBI Taxonomy" id="1968433"/>
    <lineage>
        <taxon>Bacteria</taxon>
        <taxon>Pseudomonadati</taxon>
        <taxon>Pseudomonadota</taxon>
        <taxon>Betaproteobacteria</taxon>
        <taxon>Burkholderiales</taxon>
        <taxon>Oxalobacteraceae</taxon>
        <taxon>Noviherbaspirillum</taxon>
    </lineage>
</organism>
<keyword evidence="1" id="KW-0812">Transmembrane</keyword>
<keyword evidence="3" id="KW-1185">Reference proteome</keyword>
<gene>
    <name evidence="2" type="ORF">AYR66_10115</name>
</gene>
<comment type="caution">
    <text evidence="2">The sequence shown here is derived from an EMBL/GenBank/DDBJ whole genome shotgun (WGS) entry which is preliminary data.</text>
</comment>
<accession>A0A254TGY7</accession>
<keyword evidence="1" id="KW-0472">Membrane</keyword>
<feature type="transmembrane region" description="Helical" evidence="1">
    <location>
        <begin position="27"/>
        <end position="48"/>
    </location>
</feature>
<dbReference type="AlphaFoldDB" id="A0A254TGY7"/>
<protein>
    <submittedName>
        <fullName evidence="2">Uncharacterized protein</fullName>
    </submittedName>
</protein>